<feature type="compositionally biased region" description="Low complexity" evidence="5">
    <location>
        <begin position="464"/>
        <end position="478"/>
    </location>
</feature>
<dbReference type="PANTHER" id="PTHR12606">
    <property type="entry name" value="SENTRIN/SUMO-SPECIFIC PROTEASE"/>
    <property type="match status" value="1"/>
</dbReference>
<keyword evidence="4" id="KW-0788">Thiol protease</keyword>
<dbReference type="PROSITE" id="PS50600">
    <property type="entry name" value="ULP_PROTEASE"/>
    <property type="match status" value="1"/>
</dbReference>
<dbReference type="GO" id="GO:0006508">
    <property type="term" value="P:proteolysis"/>
    <property type="evidence" value="ECO:0007669"/>
    <property type="project" value="UniProtKB-KW"/>
</dbReference>
<evidence type="ECO:0000313" key="7">
    <source>
        <dbReference type="EMBL" id="WVZ48889.1"/>
    </source>
</evidence>
<evidence type="ECO:0000313" key="8">
    <source>
        <dbReference type="Proteomes" id="UP001341281"/>
    </source>
</evidence>
<name>A0AAQ3PM26_PASNO</name>
<sequence>MSPQPPSAVDLNAAVGVRPMGRRRRLPALRRREDAVAGRMSPQPLSAVDLNDAVGVRPMGRRRWPQPRLRRGSRRHGARGLLLHRLLHLVSNPTGTPHESRENLYIRSKPDMESEPSLPKKMNSSIESFIVDPMSTIPASPKLDAHNVESCTGDDLDDQALKKSDCCDLNDHDPLATIEISSLKIDSHNIESCIDENLDDRPLKKAKCSESSDFDESDKKVNGNTDLFDDDKKPDQHELVKVGDKKPDQHELVKVGLTYDYLPQDYTLTDHDFCAQIAVDDSLPTDILVKIDDVFIKQEQLLCLLDPKPYINDDVISAYICCLKDQTHLRSKNDFKLYFENPFISGLLKRDGNLGVVHDGNFLTDIVRSYLKHDMILVPINIDKAHWYLAVINAQRKEIQVLDSLCWDFNRDDLTKPLRGVQYHLNIIGMQQNMFSHDWTDLHVTEWIVYIFLNLNGHMELKHSSNNSGASNSAQGNSDDVKILGSPDGEKRTKELCLVPDSNNYESLMSVVSKMSAHDLVSGLCSYIKSIKGAETFKVWVRNSKPYSISLSLKKLQEILKEDQPMELYCFNLAFMLDNYETSKKSKRTISKHYLDMQFWSSIVDLLILNKDNRTVYILDPTPLDPIYEYNPDGRYVKKILWVAEYLPKAMAKACPGSRWNEDIFLWRQIILPVSTYNRELSGYLVCLFMTAWKDEGMHLPFVKDGYELRKQMVAQLLTYKDNECKDNIPAGVRDFL</sequence>
<keyword evidence="3" id="KW-0378">Hydrolase</keyword>
<accession>A0AAQ3PM26</accession>
<dbReference type="GO" id="GO:0005634">
    <property type="term" value="C:nucleus"/>
    <property type="evidence" value="ECO:0007669"/>
    <property type="project" value="TreeGrafter"/>
</dbReference>
<dbReference type="PANTHER" id="PTHR12606:SF113">
    <property type="entry name" value="UBIQUITIN-LIKE PROTEASE FAMILY PROFILE DOMAIN-CONTAINING PROTEIN"/>
    <property type="match status" value="1"/>
</dbReference>
<dbReference type="GO" id="GO:0016926">
    <property type="term" value="P:protein desumoylation"/>
    <property type="evidence" value="ECO:0007669"/>
    <property type="project" value="TreeGrafter"/>
</dbReference>
<dbReference type="AlphaFoldDB" id="A0AAQ3PM26"/>
<feature type="non-terminal residue" evidence="7">
    <location>
        <position position="1"/>
    </location>
</feature>
<feature type="region of interest" description="Disordered" evidence="5">
    <location>
        <begin position="464"/>
        <end position="488"/>
    </location>
</feature>
<dbReference type="EMBL" id="CP144745">
    <property type="protein sequence ID" value="WVZ48889.1"/>
    <property type="molecule type" value="Genomic_DNA"/>
</dbReference>
<comment type="similarity">
    <text evidence="1">Belongs to the peptidase C48 family.</text>
</comment>
<evidence type="ECO:0000256" key="5">
    <source>
        <dbReference type="SAM" id="MobiDB-lite"/>
    </source>
</evidence>
<reference evidence="7 8" key="1">
    <citation type="submission" date="2024-02" db="EMBL/GenBank/DDBJ databases">
        <title>High-quality chromosome-scale genome assembly of Pensacola bahiagrass (Paspalum notatum Flugge var. saurae).</title>
        <authorList>
            <person name="Vega J.M."/>
            <person name="Podio M."/>
            <person name="Orjuela J."/>
            <person name="Siena L.A."/>
            <person name="Pessino S.C."/>
            <person name="Combes M.C."/>
            <person name="Mariac C."/>
            <person name="Albertini E."/>
            <person name="Pupilli F."/>
            <person name="Ortiz J.P.A."/>
            <person name="Leblanc O."/>
        </authorList>
    </citation>
    <scope>NUCLEOTIDE SEQUENCE [LARGE SCALE GENOMIC DNA]</scope>
    <source>
        <strain evidence="7">R1</strain>
        <tissue evidence="7">Leaf</tissue>
    </source>
</reference>
<evidence type="ECO:0000256" key="3">
    <source>
        <dbReference type="ARBA" id="ARBA00022801"/>
    </source>
</evidence>
<feature type="domain" description="Ubiquitin-like protease family profile" evidence="6">
    <location>
        <begin position="294"/>
        <end position="531"/>
    </location>
</feature>
<dbReference type="InterPro" id="IPR038765">
    <property type="entry name" value="Papain-like_cys_pep_sf"/>
</dbReference>
<feature type="region of interest" description="Disordered" evidence="5">
    <location>
        <begin position="207"/>
        <end position="234"/>
    </location>
</feature>
<proteinExistence type="inferred from homology"/>
<gene>
    <name evidence="7" type="ORF">U9M48_000284</name>
</gene>
<dbReference type="Gene3D" id="3.40.395.10">
    <property type="entry name" value="Adenoviral Proteinase, Chain A"/>
    <property type="match status" value="1"/>
</dbReference>
<keyword evidence="2" id="KW-0645">Protease</keyword>
<dbReference type="Pfam" id="PF02902">
    <property type="entry name" value="Peptidase_C48"/>
    <property type="match status" value="1"/>
</dbReference>
<evidence type="ECO:0000256" key="1">
    <source>
        <dbReference type="ARBA" id="ARBA00005234"/>
    </source>
</evidence>
<dbReference type="Proteomes" id="UP001341281">
    <property type="component" value="Chromosome 01"/>
</dbReference>
<evidence type="ECO:0000256" key="4">
    <source>
        <dbReference type="ARBA" id="ARBA00022807"/>
    </source>
</evidence>
<evidence type="ECO:0000256" key="2">
    <source>
        <dbReference type="ARBA" id="ARBA00022670"/>
    </source>
</evidence>
<dbReference type="GO" id="GO:0016929">
    <property type="term" value="F:deSUMOylase activity"/>
    <property type="evidence" value="ECO:0007669"/>
    <property type="project" value="TreeGrafter"/>
</dbReference>
<protein>
    <recommendedName>
        <fullName evidence="6">Ubiquitin-like protease family profile domain-containing protein</fullName>
    </recommendedName>
</protein>
<evidence type="ECO:0000259" key="6">
    <source>
        <dbReference type="PROSITE" id="PS50600"/>
    </source>
</evidence>
<keyword evidence="8" id="KW-1185">Reference proteome</keyword>
<organism evidence="7 8">
    <name type="scientific">Paspalum notatum var. saurae</name>
    <dbReference type="NCBI Taxonomy" id="547442"/>
    <lineage>
        <taxon>Eukaryota</taxon>
        <taxon>Viridiplantae</taxon>
        <taxon>Streptophyta</taxon>
        <taxon>Embryophyta</taxon>
        <taxon>Tracheophyta</taxon>
        <taxon>Spermatophyta</taxon>
        <taxon>Magnoliopsida</taxon>
        <taxon>Liliopsida</taxon>
        <taxon>Poales</taxon>
        <taxon>Poaceae</taxon>
        <taxon>PACMAD clade</taxon>
        <taxon>Panicoideae</taxon>
        <taxon>Andropogonodae</taxon>
        <taxon>Paspaleae</taxon>
        <taxon>Paspalinae</taxon>
        <taxon>Paspalum</taxon>
    </lineage>
</organism>
<dbReference type="SUPFAM" id="SSF54001">
    <property type="entry name" value="Cysteine proteinases"/>
    <property type="match status" value="1"/>
</dbReference>
<dbReference type="InterPro" id="IPR003653">
    <property type="entry name" value="Peptidase_C48_C"/>
</dbReference>